<keyword evidence="2" id="KW-1185">Reference proteome</keyword>
<dbReference type="EMBL" id="CM047905">
    <property type="protein sequence ID" value="KAJ0087832.1"/>
    <property type="molecule type" value="Genomic_DNA"/>
</dbReference>
<organism evidence="1 2">
    <name type="scientific">Pistacia atlantica</name>
    <dbReference type="NCBI Taxonomy" id="434234"/>
    <lineage>
        <taxon>Eukaryota</taxon>
        <taxon>Viridiplantae</taxon>
        <taxon>Streptophyta</taxon>
        <taxon>Embryophyta</taxon>
        <taxon>Tracheophyta</taxon>
        <taxon>Spermatophyta</taxon>
        <taxon>Magnoliopsida</taxon>
        <taxon>eudicotyledons</taxon>
        <taxon>Gunneridae</taxon>
        <taxon>Pentapetalae</taxon>
        <taxon>rosids</taxon>
        <taxon>malvids</taxon>
        <taxon>Sapindales</taxon>
        <taxon>Anacardiaceae</taxon>
        <taxon>Pistacia</taxon>
    </lineage>
</organism>
<proteinExistence type="predicted"/>
<dbReference type="Proteomes" id="UP001164250">
    <property type="component" value="Chromosome 9"/>
</dbReference>
<gene>
    <name evidence="1" type="ORF">Patl1_32581</name>
</gene>
<accession>A0ACC1AMD0</accession>
<protein>
    <submittedName>
        <fullName evidence="1">Uncharacterized protein</fullName>
    </submittedName>
</protein>
<sequence>MTGRIQPPDSVFELSNNTVASNPSLRRAGAPSLVTSLPLSPPLLLHSIEGLALPHDMANAANDLANLVKAKGWAWPDVVIGHSLGSKVALHFAQSCAREQLWVLDTFPGEVRAENSDGGVEILLQFLQSLPSQVPSQKVIQMQVLDGVVIWHNVYLPLGPLEARDPSRWLVNHMIELWIPQNQCQSGSEATSRNLESMKHGPLILKVLQMFNSYRETSYWPLLEHLPASTRDGDRYCMSGEE</sequence>
<reference evidence="2" key="1">
    <citation type="journal article" date="2023" name="G3 (Bethesda)">
        <title>Genome assembly and association tests identify interacting loci associated with vigor, precocity, and sex in interspecific pistachio rootstocks.</title>
        <authorList>
            <person name="Palmer W."/>
            <person name="Jacygrad E."/>
            <person name="Sagayaradj S."/>
            <person name="Cavanaugh K."/>
            <person name="Han R."/>
            <person name="Bertier L."/>
            <person name="Beede B."/>
            <person name="Kafkas S."/>
            <person name="Golino D."/>
            <person name="Preece J."/>
            <person name="Michelmore R."/>
        </authorList>
    </citation>
    <scope>NUCLEOTIDE SEQUENCE [LARGE SCALE GENOMIC DNA]</scope>
</reference>
<name>A0ACC1AMD0_9ROSI</name>
<evidence type="ECO:0000313" key="1">
    <source>
        <dbReference type="EMBL" id="KAJ0087832.1"/>
    </source>
</evidence>
<comment type="caution">
    <text evidence="1">The sequence shown here is derived from an EMBL/GenBank/DDBJ whole genome shotgun (WGS) entry which is preliminary data.</text>
</comment>
<evidence type="ECO:0000313" key="2">
    <source>
        <dbReference type="Proteomes" id="UP001164250"/>
    </source>
</evidence>